<name>A0A6A4JTG0_APOLU</name>
<dbReference type="GO" id="GO:0016485">
    <property type="term" value="P:protein processing"/>
    <property type="evidence" value="ECO:0007669"/>
    <property type="project" value="TreeGrafter"/>
</dbReference>
<dbReference type="InterPro" id="IPR013087">
    <property type="entry name" value="Znf_C2H2_type"/>
</dbReference>
<dbReference type="GO" id="GO:0004222">
    <property type="term" value="F:metalloendopeptidase activity"/>
    <property type="evidence" value="ECO:0007669"/>
    <property type="project" value="TreeGrafter"/>
</dbReference>
<dbReference type="SMART" id="SM00355">
    <property type="entry name" value="ZnF_C2H2"/>
    <property type="match status" value="3"/>
</dbReference>
<dbReference type="InterPro" id="IPR013578">
    <property type="entry name" value="Peptidase_M16C_assoc"/>
</dbReference>
<dbReference type="FunFam" id="3.30.160.60:FF:000072">
    <property type="entry name" value="zinc finger protein 143 isoform X1"/>
    <property type="match status" value="1"/>
</dbReference>
<dbReference type="Pfam" id="PF08367">
    <property type="entry name" value="M16C_assoc"/>
    <property type="match status" value="1"/>
</dbReference>
<protein>
    <recommendedName>
        <fullName evidence="5">Presequence protease, mitochondrial</fullName>
    </recommendedName>
</protein>
<dbReference type="InterPro" id="IPR011249">
    <property type="entry name" value="Metalloenz_LuxS/M16"/>
</dbReference>
<keyword evidence="14" id="KW-0496">Mitochondrion</keyword>
<dbReference type="FunFam" id="3.30.160.60:FF:000446">
    <property type="entry name" value="Zinc finger protein"/>
    <property type="match status" value="1"/>
</dbReference>
<evidence type="ECO:0000256" key="14">
    <source>
        <dbReference type="ARBA" id="ARBA00023128"/>
    </source>
</evidence>
<accession>A0A6A4JTG0</accession>
<organism evidence="17 18">
    <name type="scientific">Apolygus lucorum</name>
    <name type="common">Small green plant bug</name>
    <name type="synonym">Lygocoris lucorum</name>
    <dbReference type="NCBI Taxonomy" id="248454"/>
    <lineage>
        <taxon>Eukaryota</taxon>
        <taxon>Metazoa</taxon>
        <taxon>Ecdysozoa</taxon>
        <taxon>Arthropoda</taxon>
        <taxon>Hexapoda</taxon>
        <taxon>Insecta</taxon>
        <taxon>Pterygota</taxon>
        <taxon>Neoptera</taxon>
        <taxon>Paraneoptera</taxon>
        <taxon>Hemiptera</taxon>
        <taxon>Heteroptera</taxon>
        <taxon>Panheteroptera</taxon>
        <taxon>Cimicomorpha</taxon>
        <taxon>Miridae</taxon>
        <taxon>Mirini</taxon>
        <taxon>Apolygus</taxon>
    </lineage>
</organism>
<dbReference type="Pfam" id="PF05193">
    <property type="entry name" value="Peptidase_M16_C"/>
    <property type="match status" value="1"/>
</dbReference>
<evidence type="ECO:0000313" key="18">
    <source>
        <dbReference type="Proteomes" id="UP000466442"/>
    </source>
</evidence>
<dbReference type="Gene3D" id="3.30.830.10">
    <property type="entry name" value="Metalloenzyme, LuxS/M16 peptidase-like"/>
    <property type="match status" value="4"/>
</dbReference>
<evidence type="ECO:0000256" key="15">
    <source>
        <dbReference type="ARBA" id="ARBA00023242"/>
    </source>
</evidence>
<keyword evidence="12" id="KW-0809">Transit peptide</keyword>
<evidence type="ECO:0000256" key="3">
    <source>
        <dbReference type="ARBA" id="ARBA00004173"/>
    </source>
</evidence>
<dbReference type="FunFam" id="3.30.830.10:FF:000009">
    <property type="entry name" value="Presequence protease, mitochondrial"/>
    <property type="match status" value="1"/>
</dbReference>
<dbReference type="InterPro" id="IPR055130">
    <property type="entry name" value="PreP_C"/>
</dbReference>
<evidence type="ECO:0000259" key="16">
    <source>
        <dbReference type="PROSITE" id="PS50157"/>
    </source>
</evidence>
<dbReference type="Pfam" id="PF22516">
    <property type="entry name" value="PreP_C"/>
    <property type="match status" value="1"/>
</dbReference>
<gene>
    <name evidence="17" type="ORF">GE061_015657</name>
</gene>
<evidence type="ECO:0000256" key="10">
    <source>
        <dbReference type="ARBA" id="ARBA00022801"/>
    </source>
</evidence>
<dbReference type="FunFam" id="3.30.160.60:FF:000018">
    <property type="entry name" value="Krueppel-like factor 15"/>
    <property type="match status" value="1"/>
</dbReference>
<dbReference type="FunFam" id="3.30.830.10:FF:000013">
    <property type="entry name" value="Mitochondrial presequence protease"/>
    <property type="match status" value="1"/>
</dbReference>
<keyword evidence="10" id="KW-0378">Hydrolase</keyword>
<evidence type="ECO:0000256" key="4">
    <source>
        <dbReference type="ARBA" id="ARBA00007575"/>
    </source>
</evidence>
<keyword evidence="15" id="KW-0539">Nucleus</keyword>
<keyword evidence="18" id="KW-1185">Reference proteome</keyword>
<evidence type="ECO:0000256" key="6">
    <source>
        <dbReference type="ARBA" id="ARBA00022670"/>
    </source>
</evidence>
<comment type="cofactor">
    <cofactor evidence="1">
        <name>Zn(2+)</name>
        <dbReference type="ChEBI" id="CHEBI:29105"/>
    </cofactor>
</comment>
<evidence type="ECO:0000256" key="13">
    <source>
        <dbReference type="ARBA" id="ARBA00023049"/>
    </source>
</evidence>
<dbReference type="SMART" id="SM01264">
    <property type="entry name" value="M16C_associated"/>
    <property type="match status" value="1"/>
</dbReference>
<dbReference type="SUPFAM" id="SSF57667">
    <property type="entry name" value="beta-beta-alpha zinc fingers"/>
    <property type="match status" value="2"/>
</dbReference>
<dbReference type="GO" id="GO:0005634">
    <property type="term" value="C:nucleus"/>
    <property type="evidence" value="ECO:0007669"/>
    <property type="project" value="UniProtKB-SubCell"/>
</dbReference>
<keyword evidence="6" id="KW-0645">Protease</keyword>
<feature type="domain" description="C2H2-type" evidence="16">
    <location>
        <begin position="147"/>
        <end position="176"/>
    </location>
</feature>
<dbReference type="Pfam" id="PF00096">
    <property type="entry name" value="zf-C2H2"/>
    <property type="match status" value="2"/>
</dbReference>
<reference evidence="17" key="1">
    <citation type="journal article" date="2021" name="Mol. Ecol. Resour.">
        <title>Apolygus lucorum genome provides insights into omnivorousness and mesophyll feeding.</title>
        <authorList>
            <person name="Liu Y."/>
            <person name="Liu H."/>
            <person name="Wang H."/>
            <person name="Huang T."/>
            <person name="Liu B."/>
            <person name="Yang B."/>
            <person name="Yin L."/>
            <person name="Li B."/>
            <person name="Zhang Y."/>
            <person name="Zhang S."/>
            <person name="Jiang F."/>
            <person name="Zhang X."/>
            <person name="Ren Y."/>
            <person name="Wang B."/>
            <person name="Wang S."/>
            <person name="Lu Y."/>
            <person name="Wu K."/>
            <person name="Fan W."/>
            <person name="Wang G."/>
        </authorList>
    </citation>
    <scope>NUCLEOTIDE SEQUENCE</scope>
    <source>
        <strain evidence="17">12Hb</strain>
    </source>
</reference>
<evidence type="ECO:0000256" key="2">
    <source>
        <dbReference type="ARBA" id="ARBA00004123"/>
    </source>
</evidence>
<dbReference type="PANTHER" id="PTHR43016:SF13">
    <property type="entry name" value="PRESEQUENCE PROTEASE, MITOCHONDRIAL"/>
    <property type="match status" value="1"/>
</dbReference>
<keyword evidence="9" id="KW-0863">Zinc-finger</keyword>
<comment type="similarity">
    <text evidence="4">Belongs to the peptidase M16 family. PreP subfamily.</text>
</comment>
<evidence type="ECO:0000256" key="8">
    <source>
        <dbReference type="ARBA" id="ARBA00022737"/>
    </source>
</evidence>
<evidence type="ECO:0000256" key="12">
    <source>
        <dbReference type="ARBA" id="ARBA00022946"/>
    </source>
</evidence>
<sequence length="1201" mass="135939">MFDNELKKTEDERLLEDVQALEMDWELARGPPPELTVFCDHSCSYDVVLETSRLSRLLQETSKDPIPEESRLIQDGRPGELTGDSHLVSTRGSFVEVSLRNHSPRCSSNLGLQEKEYECPYRDCGKRYAKASHLRAHLRRHTGEKPFTCSWLGCPWKFSRSDELARHMRSHSGLKPYVCTFCLKRFARSDHLGKHSKVHKRKALRIAFSTQVNMWKVLNSPCTRRAFSQRHLSNQMKQRHKMDVQDFKEGSEIEGFIVKQVEEIPEFKITMMKLKHERTGCEHLHLARDDPNNVFSVGFRTTPTDSTGVPHILEHSVLCGSKKYPCRDPFFKMLNRSMATFMNAMTAPDCTFYPFSTQNRTDYMNLMSVYMDAVYRPLLREMDFRQEGWRLEHDKVEDPKSPIILKGVVYNEMKGVFSDNRYVFHEALLNNLMPSHTYGVVSGGDPLDIPNLTYKNFKAFHQKYYHPSNCSIYSYGNFPLADTLGFINSEYLAKHPDVKTDYSKGSEVPSEPRWKSEIRKHVTCRPDPMAPDPAKQSTITIATLCNDIREIQETFEMQVLGELLVGGPNSSFYKTLVEPNIGAGYSPVTGYDPSTRDTVFAVGLSAVNPADFDKIVEIYHSTLNKVIEEGFEEDNINGILHNIELNTKHQSASFGLGLLFNLISVWNHNGDVAKAMQVNSKVEVLKKKMAENPRYLQDLVKRHLVDTNHRLVITMSPDEKYLEKLADKEKTNLEKKLKVLTPESKKEIFDFGLKLKKDQDTKQNVDVLPTLKVSDLSKDVERTPLNTVILKKVPIQLCNVPTNGVTYIRGVINTSRLPEEAKQYLPIFCSVITRMGTEQLDFKEFDKKVQLKTGGLSISSHIAGNIFDNKLYEDAIIFSSMSLNRNVKDMMALWSQIFNEVSYKDTHRFETLVKMIADGAIQSIASSGHHYAMSKAASFTSRRSARQELQGGLEYVETMKSLSSSKDLSKVLDIIKTIGDAVLNKNYLRIAVNTDSDAALGDVGQFLTSINGECVKGMEKSEESGSFKSQDFFYEMPFQVSYVGKSLPTTPYVSNNHPALRVAAKLLSSQYLLPTVREKGGAYGAGASLAPSGTFSFYSYRDPQPQNTLKTFESCKDWLASGSNYSERDIEEAKLGVFQAIDSPTSPGDKGLQSFLYGVSDDILMKHRRQIMRVTKEDIQKVSQLLDSPIIGTCVIGPKSS</sequence>
<dbReference type="Pfam" id="PF00675">
    <property type="entry name" value="Peptidase_M16"/>
    <property type="match status" value="1"/>
</dbReference>
<dbReference type="InterPro" id="IPR011765">
    <property type="entry name" value="Pept_M16_N"/>
</dbReference>
<keyword evidence="8" id="KW-0677">Repeat</keyword>
<feature type="domain" description="C2H2-type" evidence="16">
    <location>
        <begin position="177"/>
        <end position="204"/>
    </location>
</feature>
<keyword evidence="11" id="KW-0862">Zinc</keyword>
<dbReference type="GO" id="GO:0005759">
    <property type="term" value="C:mitochondrial matrix"/>
    <property type="evidence" value="ECO:0007669"/>
    <property type="project" value="TreeGrafter"/>
</dbReference>
<dbReference type="Gene3D" id="3.30.160.60">
    <property type="entry name" value="Classic Zinc Finger"/>
    <property type="match status" value="3"/>
</dbReference>
<evidence type="ECO:0000256" key="5">
    <source>
        <dbReference type="ARBA" id="ARBA00020167"/>
    </source>
</evidence>
<dbReference type="InterPro" id="IPR007863">
    <property type="entry name" value="Peptidase_M16_C"/>
</dbReference>
<comment type="subcellular location">
    <subcellularLocation>
        <location evidence="3">Mitochondrion</location>
    </subcellularLocation>
    <subcellularLocation>
        <location evidence="2">Nucleus</location>
    </subcellularLocation>
</comment>
<dbReference type="GO" id="GO:0008270">
    <property type="term" value="F:zinc ion binding"/>
    <property type="evidence" value="ECO:0007669"/>
    <property type="project" value="UniProtKB-KW"/>
</dbReference>
<dbReference type="EMBL" id="WIXP02000006">
    <property type="protein sequence ID" value="KAF6209903.1"/>
    <property type="molecule type" value="Genomic_DNA"/>
</dbReference>
<comment type="caution">
    <text evidence="17">The sequence shown here is derived from an EMBL/GenBank/DDBJ whole genome shotgun (WGS) entry which is preliminary data.</text>
</comment>
<feature type="domain" description="C2H2-type" evidence="16">
    <location>
        <begin position="117"/>
        <end position="146"/>
    </location>
</feature>
<evidence type="ECO:0000256" key="1">
    <source>
        <dbReference type="ARBA" id="ARBA00001947"/>
    </source>
</evidence>
<dbReference type="PROSITE" id="PS50157">
    <property type="entry name" value="ZINC_FINGER_C2H2_2"/>
    <property type="match status" value="3"/>
</dbReference>
<proteinExistence type="inferred from homology"/>
<dbReference type="AlphaFoldDB" id="A0A6A4JTG0"/>
<evidence type="ECO:0000256" key="7">
    <source>
        <dbReference type="ARBA" id="ARBA00022723"/>
    </source>
</evidence>
<keyword evidence="13" id="KW-0482">Metalloprotease</keyword>
<evidence type="ECO:0000313" key="17">
    <source>
        <dbReference type="EMBL" id="KAF6209903.1"/>
    </source>
</evidence>
<dbReference type="InterPro" id="IPR036236">
    <property type="entry name" value="Znf_C2H2_sf"/>
</dbReference>
<dbReference type="PROSITE" id="PS00028">
    <property type="entry name" value="ZINC_FINGER_C2H2_1"/>
    <property type="match status" value="3"/>
</dbReference>
<keyword evidence="7" id="KW-0479">Metal-binding</keyword>
<dbReference type="FunFam" id="3.30.830.10:FF:000011">
    <property type="entry name" value="Presequence protease, mitochondrial"/>
    <property type="match status" value="1"/>
</dbReference>
<evidence type="ECO:0000256" key="9">
    <source>
        <dbReference type="ARBA" id="ARBA00022771"/>
    </source>
</evidence>
<evidence type="ECO:0000256" key="11">
    <source>
        <dbReference type="ARBA" id="ARBA00022833"/>
    </source>
</evidence>
<dbReference type="SUPFAM" id="SSF63411">
    <property type="entry name" value="LuxS/MPP-like metallohydrolase"/>
    <property type="match status" value="4"/>
</dbReference>
<dbReference type="Proteomes" id="UP000466442">
    <property type="component" value="Unassembled WGS sequence"/>
</dbReference>
<dbReference type="PANTHER" id="PTHR43016">
    <property type="entry name" value="PRESEQUENCE PROTEASE"/>
    <property type="match status" value="1"/>
</dbReference>
<dbReference type="OrthoDB" id="10250783at2759"/>